<name>A0A832N4Z1_9GAMM</name>
<feature type="non-terminal residue" evidence="2">
    <location>
        <position position="1"/>
    </location>
</feature>
<accession>A0A832N4Z1</accession>
<dbReference type="Gene3D" id="3.40.50.2000">
    <property type="entry name" value="Glycogen Phosphorylase B"/>
    <property type="match status" value="2"/>
</dbReference>
<dbReference type="InterPro" id="IPR001296">
    <property type="entry name" value="Glyco_trans_1"/>
</dbReference>
<dbReference type="GO" id="GO:0016757">
    <property type="term" value="F:glycosyltransferase activity"/>
    <property type="evidence" value="ECO:0007669"/>
    <property type="project" value="InterPro"/>
</dbReference>
<dbReference type="EMBL" id="DRNF01000131">
    <property type="protein sequence ID" value="HHJ80405.1"/>
    <property type="molecule type" value="Genomic_DNA"/>
</dbReference>
<organism evidence="2">
    <name type="scientific">Candidatus Tenderia electrophaga</name>
    <dbReference type="NCBI Taxonomy" id="1748243"/>
    <lineage>
        <taxon>Bacteria</taxon>
        <taxon>Pseudomonadati</taxon>
        <taxon>Pseudomonadota</taxon>
        <taxon>Gammaproteobacteria</taxon>
        <taxon>Candidatus Tenderiales</taxon>
        <taxon>Candidatus Tenderiaceae</taxon>
        <taxon>Candidatus Tenderia</taxon>
    </lineage>
</organism>
<evidence type="ECO:0000259" key="1">
    <source>
        <dbReference type="Pfam" id="PF00534"/>
    </source>
</evidence>
<feature type="domain" description="Glycosyl transferase family 1" evidence="1">
    <location>
        <begin position="3"/>
        <end position="88"/>
    </location>
</feature>
<dbReference type="PANTHER" id="PTHR12526">
    <property type="entry name" value="GLYCOSYLTRANSFERASE"/>
    <property type="match status" value="1"/>
</dbReference>
<sequence length="112" mass="12087">GGISEVLGRANIVCLPSYREGLPKVLLEAASKGRAIVTTDVPGCREVVRQGENGVLVPARDPEALAKAIENLIMNGELRESMGKRGRKIAEAEFSVDKVIDQTLALYQELLN</sequence>
<evidence type="ECO:0000313" key="2">
    <source>
        <dbReference type="EMBL" id="HHJ80405.1"/>
    </source>
</evidence>
<reference evidence="2" key="1">
    <citation type="journal article" date="2020" name="mSystems">
        <title>Genome- and Community-Level Interaction Insights into Carbon Utilization and Element Cycling Functions of Hydrothermarchaeota in Hydrothermal Sediment.</title>
        <authorList>
            <person name="Zhou Z."/>
            <person name="Liu Y."/>
            <person name="Xu W."/>
            <person name="Pan J."/>
            <person name="Luo Z.H."/>
            <person name="Li M."/>
        </authorList>
    </citation>
    <scope>NUCLEOTIDE SEQUENCE [LARGE SCALE GENOMIC DNA]</scope>
    <source>
        <strain evidence="2">HyVt-505</strain>
    </source>
</reference>
<dbReference type="AlphaFoldDB" id="A0A832N4Z1"/>
<gene>
    <name evidence="2" type="ORF">ENJ65_02095</name>
</gene>
<dbReference type="PANTHER" id="PTHR12526:SF638">
    <property type="entry name" value="SPORE COAT PROTEIN SA"/>
    <property type="match status" value="1"/>
</dbReference>
<dbReference type="Proteomes" id="UP000885832">
    <property type="component" value="Unassembled WGS sequence"/>
</dbReference>
<protein>
    <submittedName>
        <fullName evidence="2">Glycosyltransferase</fullName>
    </submittedName>
</protein>
<comment type="caution">
    <text evidence="2">The sequence shown here is derived from an EMBL/GenBank/DDBJ whole genome shotgun (WGS) entry which is preliminary data.</text>
</comment>
<dbReference type="SUPFAM" id="SSF53756">
    <property type="entry name" value="UDP-Glycosyltransferase/glycogen phosphorylase"/>
    <property type="match status" value="1"/>
</dbReference>
<proteinExistence type="predicted"/>
<dbReference type="Pfam" id="PF00534">
    <property type="entry name" value="Glycos_transf_1"/>
    <property type="match status" value="1"/>
</dbReference>
<dbReference type="GO" id="GO:1901135">
    <property type="term" value="P:carbohydrate derivative metabolic process"/>
    <property type="evidence" value="ECO:0007669"/>
    <property type="project" value="UniProtKB-ARBA"/>
</dbReference>